<feature type="domain" description="Creatinase N-terminal" evidence="7">
    <location>
        <begin position="8"/>
        <end position="140"/>
    </location>
</feature>
<comment type="caution">
    <text evidence="8">The sequence shown here is derived from an EMBL/GenBank/DDBJ whole genome shotgun (WGS) entry which is preliminary data.</text>
</comment>
<dbReference type="InterPro" id="IPR001131">
    <property type="entry name" value="Peptidase_M24B_aminopep-P_CS"/>
</dbReference>
<dbReference type="RefSeq" id="WP_271052774.1">
    <property type="nucleotide sequence ID" value="NZ_JAQIIO010000001.1"/>
</dbReference>
<dbReference type="InterPro" id="IPR000994">
    <property type="entry name" value="Pept_M24"/>
</dbReference>
<dbReference type="PANTHER" id="PTHR46112:SF9">
    <property type="entry name" value="XAA-PRO AMINOPEPTIDASE"/>
    <property type="match status" value="1"/>
</dbReference>
<evidence type="ECO:0000313" key="9">
    <source>
        <dbReference type="Proteomes" id="UP001528040"/>
    </source>
</evidence>
<evidence type="ECO:0000256" key="5">
    <source>
        <dbReference type="RuleBase" id="RU000590"/>
    </source>
</evidence>
<dbReference type="InterPro" id="IPR029149">
    <property type="entry name" value="Creatin/AminoP/Spt16_N"/>
</dbReference>
<dbReference type="InterPro" id="IPR000587">
    <property type="entry name" value="Creatinase_N"/>
</dbReference>
<keyword evidence="3" id="KW-0378">Hydrolase</keyword>
<dbReference type="Pfam" id="PF01321">
    <property type="entry name" value="Creatinase_N"/>
    <property type="match status" value="1"/>
</dbReference>
<feature type="domain" description="Peptidase M24" evidence="6">
    <location>
        <begin position="148"/>
        <end position="346"/>
    </location>
</feature>
<evidence type="ECO:0000256" key="1">
    <source>
        <dbReference type="ARBA" id="ARBA00022670"/>
    </source>
</evidence>
<sequence>MKINYASRMERLRLKMLESGTDLVAVGPTSHLSWLTGLDPHGDERPVLLLITQNHAEFLMPALNADSVRQHTDLPFATWKDADGPHGALNQILTRLAVPASPKLALDEMMRSDFSFLLLDKLPGATHSFMQDMIGALRMVKEPGEYAALKESHRVNDIALTRAFDSLYEGITEEQVADGIANTYVEHGARVEFINVAFGANGAFPHHHTGQTQLKRDMAVQIDCGCRHMGYPADNTRCGWFGEPSDHYRNIFAIVEKAVAAGLAAAKPGVTSGEVDKAARDVITAAGYGETLAARVGHGLGLDLHEKPDIVSNSDVVLEEGNVFSIEPGIYLLGQFGVRLEEIVILRKNGPEVFSDLGREMIVRN</sequence>
<dbReference type="Gene3D" id="3.90.230.10">
    <property type="entry name" value="Creatinase/methionine aminopeptidase superfamily"/>
    <property type="match status" value="1"/>
</dbReference>
<dbReference type="Proteomes" id="UP001528040">
    <property type="component" value="Unassembled WGS sequence"/>
</dbReference>
<evidence type="ECO:0000256" key="2">
    <source>
        <dbReference type="ARBA" id="ARBA00022723"/>
    </source>
</evidence>
<keyword evidence="4" id="KW-0482">Metalloprotease</keyword>
<evidence type="ECO:0000259" key="7">
    <source>
        <dbReference type="Pfam" id="PF01321"/>
    </source>
</evidence>
<dbReference type="SUPFAM" id="SSF53092">
    <property type="entry name" value="Creatinase/prolidase N-terminal domain"/>
    <property type="match status" value="1"/>
</dbReference>
<dbReference type="Pfam" id="PF00557">
    <property type="entry name" value="Peptidase_M24"/>
    <property type="match status" value="1"/>
</dbReference>
<dbReference type="InterPro" id="IPR036005">
    <property type="entry name" value="Creatinase/aminopeptidase-like"/>
</dbReference>
<proteinExistence type="inferred from homology"/>
<comment type="similarity">
    <text evidence="5">Belongs to the peptidase M24B family.</text>
</comment>
<reference evidence="8 9" key="1">
    <citation type="submission" date="2023-01" db="EMBL/GenBank/DDBJ databases">
        <authorList>
            <person name="Yoon J.-W."/>
        </authorList>
    </citation>
    <scope>NUCLEOTIDE SEQUENCE [LARGE SCALE GENOMIC DNA]</scope>
    <source>
        <strain evidence="8 9">KMU-50</strain>
    </source>
</reference>
<evidence type="ECO:0000313" key="8">
    <source>
        <dbReference type="EMBL" id="MDA5093158.1"/>
    </source>
</evidence>
<evidence type="ECO:0000259" key="6">
    <source>
        <dbReference type="Pfam" id="PF00557"/>
    </source>
</evidence>
<keyword evidence="1" id="KW-0645">Protease</keyword>
<dbReference type="PROSITE" id="PS00491">
    <property type="entry name" value="PROLINE_PEPTIDASE"/>
    <property type="match status" value="1"/>
</dbReference>
<protein>
    <submittedName>
        <fullName evidence="8">Xaa-Pro peptidase family protein</fullName>
    </submittedName>
</protein>
<dbReference type="SUPFAM" id="SSF55920">
    <property type="entry name" value="Creatinase/aminopeptidase"/>
    <property type="match status" value="1"/>
</dbReference>
<keyword evidence="9" id="KW-1185">Reference proteome</keyword>
<dbReference type="PANTHER" id="PTHR46112">
    <property type="entry name" value="AMINOPEPTIDASE"/>
    <property type="match status" value="1"/>
</dbReference>
<dbReference type="EMBL" id="JAQIIO010000001">
    <property type="protein sequence ID" value="MDA5093158.1"/>
    <property type="molecule type" value="Genomic_DNA"/>
</dbReference>
<accession>A0ABT4VY11</accession>
<organism evidence="8 9">
    <name type="scientific">Aliiroseovarius salicola</name>
    <dbReference type="NCBI Taxonomy" id="3009082"/>
    <lineage>
        <taxon>Bacteria</taxon>
        <taxon>Pseudomonadati</taxon>
        <taxon>Pseudomonadota</taxon>
        <taxon>Alphaproteobacteria</taxon>
        <taxon>Rhodobacterales</taxon>
        <taxon>Paracoccaceae</taxon>
        <taxon>Aliiroseovarius</taxon>
    </lineage>
</organism>
<keyword evidence="2 5" id="KW-0479">Metal-binding</keyword>
<dbReference type="Gene3D" id="3.40.350.10">
    <property type="entry name" value="Creatinase/prolidase N-terminal domain"/>
    <property type="match status" value="1"/>
</dbReference>
<evidence type="ECO:0000256" key="4">
    <source>
        <dbReference type="ARBA" id="ARBA00023049"/>
    </source>
</evidence>
<gene>
    <name evidence="8" type="ORF">O2N63_03570</name>
</gene>
<evidence type="ECO:0000256" key="3">
    <source>
        <dbReference type="ARBA" id="ARBA00022801"/>
    </source>
</evidence>
<name>A0ABT4VY11_9RHOB</name>
<dbReference type="InterPro" id="IPR050659">
    <property type="entry name" value="Peptidase_M24B"/>
</dbReference>